<dbReference type="AlphaFoldDB" id="K3ZPC6"/>
<sequence length="45" mass="5076">MAFARSFAAQDGFVWPEKSLHVNMANLYSFSFFHPSDLSHPNGLC</sequence>
<dbReference type="Proteomes" id="UP000004995">
    <property type="component" value="Unassembled WGS sequence"/>
</dbReference>
<organism evidence="1 2">
    <name type="scientific">Setaria italica</name>
    <name type="common">Foxtail millet</name>
    <name type="synonym">Panicum italicum</name>
    <dbReference type="NCBI Taxonomy" id="4555"/>
    <lineage>
        <taxon>Eukaryota</taxon>
        <taxon>Viridiplantae</taxon>
        <taxon>Streptophyta</taxon>
        <taxon>Embryophyta</taxon>
        <taxon>Tracheophyta</taxon>
        <taxon>Spermatophyta</taxon>
        <taxon>Magnoliopsida</taxon>
        <taxon>Liliopsida</taxon>
        <taxon>Poales</taxon>
        <taxon>Poaceae</taxon>
        <taxon>PACMAD clade</taxon>
        <taxon>Panicoideae</taxon>
        <taxon>Panicodae</taxon>
        <taxon>Paniceae</taxon>
        <taxon>Cenchrinae</taxon>
        <taxon>Setaria</taxon>
    </lineage>
</organism>
<dbReference type="HOGENOM" id="CLU_3208578_0_0_1"/>
<name>K3ZPC6_SETIT</name>
<reference evidence="2" key="1">
    <citation type="journal article" date="2012" name="Nat. Biotechnol.">
        <title>Reference genome sequence of the model plant Setaria.</title>
        <authorList>
            <person name="Bennetzen J.L."/>
            <person name="Schmutz J."/>
            <person name="Wang H."/>
            <person name="Percifield R."/>
            <person name="Hawkins J."/>
            <person name="Pontaroli A.C."/>
            <person name="Estep M."/>
            <person name="Feng L."/>
            <person name="Vaughn J.N."/>
            <person name="Grimwood J."/>
            <person name="Jenkins J."/>
            <person name="Barry K."/>
            <person name="Lindquist E."/>
            <person name="Hellsten U."/>
            <person name="Deshpande S."/>
            <person name="Wang X."/>
            <person name="Wu X."/>
            <person name="Mitros T."/>
            <person name="Triplett J."/>
            <person name="Yang X."/>
            <person name="Ye C.Y."/>
            <person name="Mauro-Herrera M."/>
            <person name="Wang L."/>
            <person name="Li P."/>
            <person name="Sharma M."/>
            <person name="Sharma R."/>
            <person name="Ronald P.C."/>
            <person name="Panaud O."/>
            <person name="Kellogg E.A."/>
            <person name="Brutnell T.P."/>
            <person name="Doust A.N."/>
            <person name="Tuskan G.A."/>
            <person name="Rokhsar D."/>
            <person name="Devos K.M."/>
        </authorList>
    </citation>
    <scope>NUCLEOTIDE SEQUENCE [LARGE SCALE GENOMIC DNA]</scope>
    <source>
        <strain evidence="2">cv. Yugu1</strain>
    </source>
</reference>
<evidence type="ECO:0000313" key="2">
    <source>
        <dbReference type="Proteomes" id="UP000004995"/>
    </source>
</evidence>
<keyword evidence="2" id="KW-1185">Reference proteome</keyword>
<accession>K3ZPC6</accession>
<reference evidence="1" key="2">
    <citation type="submission" date="2018-08" db="UniProtKB">
        <authorList>
            <consortium name="EnsemblPlants"/>
        </authorList>
    </citation>
    <scope>IDENTIFICATION</scope>
    <source>
        <strain evidence="1">Yugu1</strain>
    </source>
</reference>
<dbReference type="EnsemblPlants" id="KQK93531">
    <property type="protein sequence ID" value="KQK93531"/>
    <property type="gene ID" value="SETIT_028456mg"/>
</dbReference>
<dbReference type="EMBL" id="AGNK02004617">
    <property type="status" value="NOT_ANNOTATED_CDS"/>
    <property type="molecule type" value="Genomic_DNA"/>
</dbReference>
<evidence type="ECO:0000313" key="1">
    <source>
        <dbReference type="EnsemblPlants" id="KQK93531"/>
    </source>
</evidence>
<protein>
    <submittedName>
        <fullName evidence="1">Uncharacterized protein</fullName>
    </submittedName>
</protein>
<dbReference type="Gramene" id="KQK93531">
    <property type="protein sequence ID" value="KQK93531"/>
    <property type="gene ID" value="SETIT_028456mg"/>
</dbReference>
<proteinExistence type="predicted"/>
<dbReference type="InParanoid" id="K3ZPC6"/>